<feature type="domain" description="HTH araC/xylS-type" evidence="2">
    <location>
        <begin position="211"/>
        <end position="313"/>
    </location>
</feature>
<protein>
    <submittedName>
        <fullName evidence="3">AraC-type DNA-binding protein</fullName>
    </submittedName>
</protein>
<proteinExistence type="predicted"/>
<keyword evidence="3" id="KW-0238">DNA-binding</keyword>
<keyword evidence="4" id="KW-1185">Reference proteome</keyword>
<reference evidence="4" key="1">
    <citation type="submission" date="2017-04" db="EMBL/GenBank/DDBJ databases">
        <authorList>
            <person name="Varghese N."/>
            <person name="Submissions S."/>
        </authorList>
    </citation>
    <scope>NUCLEOTIDE SEQUENCE [LARGE SCALE GENOMIC DNA]</scope>
    <source>
        <strain evidence="4">VKM Ac-2121</strain>
    </source>
</reference>
<dbReference type="OrthoDB" id="5055514at2"/>
<dbReference type="Proteomes" id="UP000193711">
    <property type="component" value="Unassembled WGS sequence"/>
</dbReference>
<evidence type="ECO:0000313" key="4">
    <source>
        <dbReference type="Proteomes" id="UP000193711"/>
    </source>
</evidence>
<gene>
    <name evidence="3" type="ORF">SAMN06295885_0361</name>
</gene>
<evidence type="ECO:0000259" key="2">
    <source>
        <dbReference type="PROSITE" id="PS01124"/>
    </source>
</evidence>
<dbReference type="AlphaFoldDB" id="A0A1X7MZY0"/>
<accession>A0A1X7MZY0</accession>
<dbReference type="RefSeq" id="WP_129587856.1">
    <property type="nucleotide sequence ID" value="NZ_FXBM01000001.1"/>
</dbReference>
<dbReference type="STRING" id="1891671.SAMN06295885_0361"/>
<dbReference type="Gene3D" id="1.10.10.60">
    <property type="entry name" value="Homeodomain-like"/>
    <property type="match status" value="1"/>
</dbReference>
<feature type="region of interest" description="Disordered" evidence="1">
    <location>
        <begin position="300"/>
        <end position="320"/>
    </location>
</feature>
<dbReference type="GO" id="GO:0043565">
    <property type="term" value="F:sequence-specific DNA binding"/>
    <property type="evidence" value="ECO:0007669"/>
    <property type="project" value="InterPro"/>
</dbReference>
<dbReference type="EMBL" id="FXBM01000001">
    <property type="protein sequence ID" value="SMH29898.1"/>
    <property type="molecule type" value="Genomic_DNA"/>
</dbReference>
<evidence type="ECO:0000256" key="1">
    <source>
        <dbReference type="SAM" id="MobiDB-lite"/>
    </source>
</evidence>
<dbReference type="InterPro" id="IPR018060">
    <property type="entry name" value="HTH_AraC"/>
</dbReference>
<dbReference type="GO" id="GO:0003700">
    <property type="term" value="F:DNA-binding transcription factor activity"/>
    <property type="evidence" value="ECO:0007669"/>
    <property type="project" value="InterPro"/>
</dbReference>
<sequence>MQGRSRLGAPDADASRGVALSDRDAVAWLADRGWSVASDERPLRLYADEVRVRGFRMARVWHTPARLSSHPTRAPDGQRGRIELVTVVDGALSMRWGEGRSTVSKGDSILLPLDDAFEIETSVPTGRVEFSLPLRDPLARLSAATVLDSSEFSRILVALASSILASPLTPAESGYPQLTTAVEHAALAFLRSSAAGDRPGGVSSAEAALFALAIDVIDEEASDPSFSVAVLARRLRVSARRVGQVFAAYDSTAQAHIRSARIGVATRLLEQHRATSAEERERIAHAAGFRTARTMAARLREWDGRPAASPGQRSEDRGRP</sequence>
<organism evidence="3 4">
    <name type="scientific">Rathayibacter oskolensis</name>
    <dbReference type="NCBI Taxonomy" id="1891671"/>
    <lineage>
        <taxon>Bacteria</taxon>
        <taxon>Bacillati</taxon>
        <taxon>Actinomycetota</taxon>
        <taxon>Actinomycetes</taxon>
        <taxon>Micrococcales</taxon>
        <taxon>Microbacteriaceae</taxon>
        <taxon>Rathayibacter</taxon>
    </lineage>
</organism>
<name>A0A1X7MZY0_9MICO</name>
<evidence type="ECO:0000313" key="3">
    <source>
        <dbReference type="EMBL" id="SMH29898.1"/>
    </source>
</evidence>
<dbReference type="PROSITE" id="PS01124">
    <property type="entry name" value="HTH_ARAC_FAMILY_2"/>
    <property type="match status" value="1"/>
</dbReference>